<keyword evidence="1" id="KW-0489">Methyltransferase</keyword>
<keyword evidence="2" id="KW-0808">Transferase</keyword>
<gene>
    <name evidence="5" type="ORF">PCOR1329_LOCUS66661</name>
</gene>
<evidence type="ECO:0000313" key="5">
    <source>
        <dbReference type="EMBL" id="CAK0884896.1"/>
    </source>
</evidence>
<feature type="compositionally biased region" description="Low complexity" evidence="4">
    <location>
        <begin position="24"/>
        <end position="36"/>
    </location>
</feature>
<reference evidence="5" key="1">
    <citation type="submission" date="2023-10" db="EMBL/GenBank/DDBJ databases">
        <authorList>
            <person name="Chen Y."/>
            <person name="Shah S."/>
            <person name="Dougan E. K."/>
            <person name="Thang M."/>
            <person name="Chan C."/>
        </authorList>
    </citation>
    <scope>NUCLEOTIDE SEQUENCE [LARGE SCALE GENOMIC DNA]</scope>
</reference>
<evidence type="ECO:0000256" key="4">
    <source>
        <dbReference type="SAM" id="MobiDB-lite"/>
    </source>
</evidence>
<dbReference type="InterPro" id="IPR012901">
    <property type="entry name" value="CARME"/>
</dbReference>
<proteinExistence type="predicted"/>
<feature type="compositionally biased region" description="Gly residues" evidence="4">
    <location>
        <begin position="37"/>
        <end position="54"/>
    </location>
</feature>
<evidence type="ECO:0000256" key="2">
    <source>
        <dbReference type="ARBA" id="ARBA00022679"/>
    </source>
</evidence>
<dbReference type="PANTHER" id="PTHR12303">
    <property type="entry name" value="CARNOSINE N-METHYLTRANSFERASE"/>
    <property type="match status" value="1"/>
</dbReference>
<dbReference type="SMART" id="SM01296">
    <property type="entry name" value="N2227"/>
    <property type="match status" value="1"/>
</dbReference>
<sequence length="372" mass="39872">MPCRKTCPTEVWQSPTAGGHPARRVVGPARAALPAGRGPGPVGGGPRRLGRAGGALRGAQPAVSEIHYTARAHPGGVPAARRRDDPDGDPRRAPRSRRQCLEGLLDAAAVRARLVRGGPGRARHVLQPLLGALVRHLPLPEEWSEDAPWTRVLCPGSGLGRLPFEASAMGYAAEGNEFSYHMILANQWILNLTAGPLESTSSTPSSSASPAGGAAPTTCARCGSRTSAPPTCSPRTTASPWPPASSWRCTERRRASGTPCSRRSSSTRRRTSSSTDIRTIAAIIRPGGLWANVGPLLWHYADVADEVSIEVSWEEVSPAICRYFDIREERRCLSYYTSQPGSLKRTSTAYNCIFFAAIRNVTPVEGRSNPVY</sequence>
<accession>A0ABN9WIY9</accession>
<keyword evidence="3" id="KW-0949">S-adenosyl-L-methionine</keyword>
<feature type="compositionally biased region" description="Basic and acidic residues" evidence="4">
    <location>
        <begin position="81"/>
        <end position="92"/>
    </location>
</feature>
<dbReference type="Proteomes" id="UP001189429">
    <property type="component" value="Unassembled WGS sequence"/>
</dbReference>
<name>A0ABN9WIY9_9DINO</name>
<evidence type="ECO:0008006" key="7">
    <source>
        <dbReference type="Google" id="ProtNLM"/>
    </source>
</evidence>
<evidence type="ECO:0000256" key="1">
    <source>
        <dbReference type="ARBA" id="ARBA00022603"/>
    </source>
</evidence>
<feature type="region of interest" description="Disordered" evidence="4">
    <location>
        <begin position="69"/>
        <end position="98"/>
    </location>
</feature>
<dbReference type="Pfam" id="PF07942">
    <property type="entry name" value="CARME"/>
    <property type="match status" value="2"/>
</dbReference>
<evidence type="ECO:0000313" key="6">
    <source>
        <dbReference type="Proteomes" id="UP001189429"/>
    </source>
</evidence>
<feature type="compositionally biased region" description="Low complexity" evidence="4">
    <location>
        <begin position="199"/>
        <end position="218"/>
    </location>
</feature>
<dbReference type="EMBL" id="CAUYUJ010018602">
    <property type="protein sequence ID" value="CAK0884896.1"/>
    <property type="molecule type" value="Genomic_DNA"/>
</dbReference>
<comment type="caution">
    <text evidence="5">The sequence shown here is derived from an EMBL/GenBank/DDBJ whole genome shotgun (WGS) entry which is preliminary data.</text>
</comment>
<evidence type="ECO:0000256" key="3">
    <source>
        <dbReference type="ARBA" id="ARBA00022691"/>
    </source>
</evidence>
<feature type="region of interest" description="Disordered" evidence="4">
    <location>
        <begin position="199"/>
        <end position="273"/>
    </location>
</feature>
<protein>
    <recommendedName>
        <fullName evidence="7">Carnosine N-methyltransferase</fullName>
    </recommendedName>
</protein>
<organism evidence="5 6">
    <name type="scientific">Prorocentrum cordatum</name>
    <dbReference type="NCBI Taxonomy" id="2364126"/>
    <lineage>
        <taxon>Eukaryota</taxon>
        <taxon>Sar</taxon>
        <taxon>Alveolata</taxon>
        <taxon>Dinophyceae</taxon>
        <taxon>Prorocentrales</taxon>
        <taxon>Prorocentraceae</taxon>
        <taxon>Prorocentrum</taxon>
    </lineage>
</organism>
<dbReference type="PANTHER" id="PTHR12303:SF6">
    <property type="entry name" value="CARNOSINE N-METHYLTRANSFERASE"/>
    <property type="match status" value="1"/>
</dbReference>
<keyword evidence="6" id="KW-1185">Reference proteome</keyword>
<feature type="region of interest" description="Disordered" evidence="4">
    <location>
        <begin position="1"/>
        <end position="54"/>
    </location>
</feature>
<feature type="compositionally biased region" description="Polar residues" evidence="4">
    <location>
        <begin position="224"/>
        <end position="239"/>
    </location>
</feature>